<gene>
    <name evidence="2" type="ORF">ARMGADRAFT_1085563</name>
</gene>
<protein>
    <submittedName>
        <fullName evidence="2">Uncharacterized protein</fullName>
    </submittedName>
</protein>
<feature type="transmembrane region" description="Helical" evidence="1">
    <location>
        <begin position="20"/>
        <end position="49"/>
    </location>
</feature>
<evidence type="ECO:0000313" key="3">
    <source>
        <dbReference type="Proteomes" id="UP000217790"/>
    </source>
</evidence>
<proteinExistence type="predicted"/>
<sequence length="120" mass="13643">MSQIYAPLQEAALYSSSPEPIVSVAGVLVVLIVVLAVTFLSIVSVFLLLRRENRYHLFRGQLQDWWPSQYELKTVLVDAFMAAIVHKEIHLFIVSPPPRWSWKVNGAPGCPFAYWRDGTE</sequence>
<reference evidence="3" key="1">
    <citation type="journal article" date="2017" name="Nat. Ecol. Evol.">
        <title>Genome expansion and lineage-specific genetic innovations in the forest pathogenic fungi Armillaria.</title>
        <authorList>
            <person name="Sipos G."/>
            <person name="Prasanna A.N."/>
            <person name="Walter M.C."/>
            <person name="O'Connor E."/>
            <person name="Balint B."/>
            <person name="Krizsan K."/>
            <person name="Kiss B."/>
            <person name="Hess J."/>
            <person name="Varga T."/>
            <person name="Slot J."/>
            <person name="Riley R."/>
            <person name="Boka B."/>
            <person name="Rigling D."/>
            <person name="Barry K."/>
            <person name="Lee J."/>
            <person name="Mihaltcheva S."/>
            <person name="LaButti K."/>
            <person name="Lipzen A."/>
            <person name="Waldron R."/>
            <person name="Moloney N.M."/>
            <person name="Sperisen C."/>
            <person name="Kredics L."/>
            <person name="Vagvoelgyi C."/>
            <person name="Patrignani A."/>
            <person name="Fitzpatrick D."/>
            <person name="Nagy I."/>
            <person name="Doyle S."/>
            <person name="Anderson J.B."/>
            <person name="Grigoriev I.V."/>
            <person name="Gueldener U."/>
            <person name="Muensterkoetter M."/>
            <person name="Nagy L.G."/>
        </authorList>
    </citation>
    <scope>NUCLEOTIDE SEQUENCE [LARGE SCALE GENOMIC DNA]</scope>
    <source>
        <strain evidence="3">Ar21-2</strain>
    </source>
</reference>
<keyword evidence="1" id="KW-0812">Transmembrane</keyword>
<organism evidence="2 3">
    <name type="scientific">Armillaria gallica</name>
    <name type="common">Bulbous honey fungus</name>
    <name type="synonym">Armillaria bulbosa</name>
    <dbReference type="NCBI Taxonomy" id="47427"/>
    <lineage>
        <taxon>Eukaryota</taxon>
        <taxon>Fungi</taxon>
        <taxon>Dikarya</taxon>
        <taxon>Basidiomycota</taxon>
        <taxon>Agaricomycotina</taxon>
        <taxon>Agaricomycetes</taxon>
        <taxon>Agaricomycetidae</taxon>
        <taxon>Agaricales</taxon>
        <taxon>Marasmiineae</taxon>
        <taxon>Physalacriaceae</taxon>
        <taxon>Armillaria</taxon>
    </lineage>
</organism>
<dbReference type="EMBL" id="KZ293678">
    <property type="protein sequence ID" value="PBK87555.1"/>
    <property type="molecule type" value="Genomic_DNA"/>
</dbReference>
<keyword evidence="3" id="KW-1185">Reference proteome</keyword>
<dbReference type="Proteomes" id="UP000217790">
    <property type="component" value="Unassembled WGS sequence"/>
</dbReference>
<dbReference type="InParanoid" id="A0A2H3CX11"/>
<accession>A0A2H3CX11</accession>
<evidence type="ECO:0000313" key="2">
    <source>
        <dbReference type="EMBL" id="PBK87555.1"/>
    </source>
</evidence>
<keyword evidence="1" id="KW-1133">Transmembrane helix</keyword>
<evidence type="ECO:0000256" key="1">
    <source>
        <dbReference type="SAM" id="Phobius"/>
    </source>
</evidence>
<dbReference type="AlphaFoldDB" id="A0A2H3CX11"/>
<keyword evidence="1" id="KW-0472">Membrane</keyword>
<name>A0A2H3CX11_ARMGA</name>